<dbReference type="InterPro" id="IPR027417">
    <property type="entry name" value="P-loop_NTPase"/>
</dbReference>
<comment type="caution">
    <text evidence="2">The sequence shown here is derived from an EMBL/GenBank/DDBJ whole genome shotgun (WGS) entry which is preliminary data.</text>
</comment>
<dbReference type="InterPro" id="IPR052026">
    <property type="entry name" value="ExeA_AAA_ATPase_DNA-bind"/>
</dbReference>
<dbReference type="EMBL" id="BONZ01000030">
    <property type="protein sequence ID" value="GIH15081.1"/>
    <property type="molecule type" value="Genomic_DNA"/>
</dbReference>
<dbReference type="PANTHER" id="PTHR35894:SF1">
    <property type="entry name" value="PHOSPHORIBULOKINASE _ URIDINE KINASE FAMILY"/>
    <property type="match status" value="1"/>
</dbReference>
<accession>A0A8J3QUH9</accession>
<keyword evidence="3" id="KW-1185">Reference proteome</keyword>
<organism evidence="2 3">
    <name type="scientific">Rugosimonospora africana</name>
    <dbReference type="NCBI Taxonomy" id="556532"/>
    <lineage>
        <taxon>Bacteria</taxon>
        <taxon>Bacillati</taxon>
        <taxon>Actinomycetota</taxon>
        <taxon>Actinomycetes</taxon>
        <taxon>Micromonosporales</taxon>
        <taxon>Micromonosporaceae</taxon>
        <taxon>Rugosimonospora</taxon>
    </lineage>
</organism>
<reference evidence="2" key="1">
    <citation type="submission" date="2021-01" db="EMBL/GenBank/DDBJ databases">
        <title>Whole genome shotgun sequence of Rugosimonospora africana NBRC 104875.</title>
        <authorList>
            <person name="Komaki H."/>
            <person name="Tamura T."/>
        </authorList>
    </citation>
    <scope>NUCLEOTIDE SEQUENCE</scope>
    <source>
        <strain evidence="2">NBRC 104875</strain>
    </source>
</reference>
<name>A0A8J3QUH9_9ACTN</name>
<feature type="compositionally biased region" description="Polar residues" evidence="1">
    <location>
        <begin position="1"/>
        <end position="11"/>
    </location>
</feature>
<dbReference type="Proteomes" id="UP000642748">
    <property type="component" value="Unassembled WGS sequence"/>
</dbReference>
<evidence type="ECO:0000256" key="1">
    <source>
        <dbReference type="SAM" id="MobiDB-lite"/>
    </source>
</evidence>
<gene>
    <name evidence="2" type="ORF">Raf01_32530</name>
</gene>
<dbReference type="PANTHER" id="PTHR35894">
    <property type="entry name" value="GENERAL SECRETION PATHWAY PROTEIN A-RELATED"/>
    <property type="match status" value="1"/>
</dbReference>
<sequence>MTVNPFPTNAAESGGPIDPSTAVTTPAVQAALDLFRSYLAVDTGSRPVDQPGEVLAVTGVPGSGKTFLTGVLRSVAEAAQPPALSVYLQAESTELATMLKPFAEALSGNDGMLCEGVRDLYAHVVADALAGWEPGEPLVADLRAGRLADPVGLVQRLGLMESTYRQELGERLRAVTGNRHVATALGLLVRPGFGAAVEGWLRGEEPAEVLRDRGIGAALRGDVEVLSAMGALVAALGATGRKVLIVLDELDLVFPAGVPVSAAVATGFRRFLAAATGAGAFVVLAGLPSFVQALPNQVRDRIGEIQRTAPFRDGQVADLVAARSPASPFDREALAEVADLTAGIPRAILRLCRRLMRVGAGPGGTIDRETVRAAARQYVEEQDRESVVDEIARALNENSWAYEDDYYPGESQASHVDFWIEAGDDGAACAILVVDNVLDADDLTAERRRIIGLAKDAPLTEFLVVVVGLLASDAQAALTRLTGTEPVVANAGRVVADVSAAVRTILGRLSSSARDPVVRVGDRVDEMNRRQLLTHTYVAEVALAMDTLRETHAKQLDQVLEQMRRMQPAPETASGTPPALPPAVTLPAVAEGMLDDALRVLADVLERVDAVLAEVFGTDAQGARATLRIRLREDDKVAKAVGVVVLLQQLILAFRNALRDWYENFTQAPHRSAIDALDEICATYSNTCQFLPLFQVDELRQLTVRFPADLDDPFGELAAGPGVIRAPELFGNLAARVQAELTGPTAVRRA</sequence>
<feature type="region of interest" description="Disordered" evidence="1">
    <location>
        <begin position="1"/>
        <end position="22"/>
    </location>
</feature>
<dbReference type="SUPFAM" id="SSF52540">
    <property type="entry name" value="P-loop containing nucleoside triphosphate hydrolases"/>
    <property type="match status" value="1"/>
</dbReference>
<dbReference type="RefSeq" id="WP_203918709.1">
    <property type="nucleotide sequence ID" value="NZ_BONZ01000030.1"/>
</dbReference>
<protein>
    <submittedName>
        <fullName evidence="2">Uncharacterized protein</fullName>
    </submittedName>
</protein>
<evidence type="ECO:0000313" key="2">
    <source>
        <dbReference type="EMBL" id="GIH15081.1"/>
    </source>
</evidence>
<dbReference type="AlphaFoldDB" id="A0A8J3QUH9"/>
<evidence type="ECO:0000313" key="3">
    <source>
        <dbReference type="Proteomes" id="UP000642748"/>
    </source>
</evidence>
<proteinExistence type="predicted"/>